<keyword evidence="2" id="KW-0813">Transport</keyword>
<organism evidence="12">
    <name type="scientific">candidate division WOR-3 bacterium</name>
    <dbReference type="NCBI Taxonomy" id="2052148"/>
    <lineage>
        <taxon>Bacteria</taxon>
        <taxon>Bacteria division WOR-3</taxon>
    </lineage>
</organism>
<dbReference type="NCBIfam" id="TIGR00848">
    <property type="entry name" value="fruA"/>
    <property type="match status" value="1"/>
</dbReference>
<sequence length="648" mass="73016">MRKLEDLIERNNIFINPPVNSKDDLFKFFVDILFKRKIINDKEAILKELIEREKKGSTGIGNSVAIPHLRVRGIKDIYIFVALLREGIDFDSIDGKPVRLIFLILAPEEKQKEYLSLLSNIAVLLRNEDFLNKILKCEDASSLISLFVKREKENFYEKNRKMIWFILSIVFIFLIFSFTFGHLKVPDVELARTQGLLKFNENEWIRKQIISSTIFFATVIGTLLFWQFRVAFATIGLGILLISGTMDIVSAVEFMSIPTILFIISMMMIISWLEEMGLFDFLISNVLKKVGAKPRVVFIILIFISVLLGGLTGEVTGIIVVSTLALSLCSTLGLDPFPFIISLVFATNLGSALTLVGNPIGVYIAFSSGLTIEDFFRWATPVSLFLTVFMSFFLLFIFRKKIPKDINGADLKFSPYEKVAEKGKLKIGGIIFLIILILIGFSGRIDNLLHLLPNTILVAIPITFAGFIIFYEKSYGKIIFKEGVDWWTIIFFMFLFANAACLEYTGVTTKLAFSFLNISEKFSLPFLPEDLKIITTALVIITSFTGLASGFVDNLPIIAALVPLVKTIQAMGFKYSSILWWGLLFGGCFGGNLTMIGSSANIVAISLYEKSEGKTIGFQRWFKYGVPVVFLSIIFSILLLIIQIRWAK</sequence>
<accession>A0A7C4YQN9</accession>
<evidence type="ECO:0000256" key="6">
    <source>
        <dbReference type="ARBA" id="ARBA00022683"/>
    </source>
</evidence>
<dbReference type="InterPro" id="IPR051475">
    <property type="entry name" value="Diverse_Ion_Transporter"/>
</dbReference>
<dbReference type="Gene3D" id="3.40.930.10">
    <property type="entry name" value="Mannitol-specific EII, Chain A"/>
    <property type="match status" value="1"/>
</dbReference>
<keyword evidence="3" id="KW-0597">Phosphoprotein</keyword>
<keyword evidence="6" id="KW-0598">Phosphotransferase system</keyword>
<feature type="transmembrane region" description="Helical" evidence="10">
    <location>
        <begin position="451"/>
        <end position="471"/>
    </location>
</feature>
<feature type="transmembrane region" description="Helical" evidence="10">
    <location>
        <begin position="624"/>
        <end position="642"/>
    </location>
</feature>
<evidence type="ECO:0000256" key="8">
    <source>
        <dbReference type="ARBA" id="ARBA00022989"/>
    </source>
</evidence>
<feature type="transmembrane region" description="Helical" evidence="10">
    <location>
        <begin position="533"/>
        <end position="566"/>
    </location>
</feature>
<comment type="caution">
    <text evidence="12">The sequence shown here is derived from an EMBL/GenBank/DDBJ whole genome shotgun (WGS) entry which is preliminary data.</text>
</comment>
<keyword evidence="8 10" id="KW-1133">Transmembrane helix</keyword>
<gene>
    <name evidence="12" type="ORF">ENV67_00720</name>
</gene>
<keyword evidence="4" id="KW-0762">Sugar transport</keyword>
<dbReference type="InterPro" id="IPR016152">
    <property type="entry name" value="PTrfase/Anion_transptr"/>
</dbReference>
<evidence type="ECO:0000256" key="2">
    <source>
        <dbReference type="ARBA" id="ARBA00022448"/>
    </source>
</evidence>
<name>A0A7C4YQN9_UNCW3</name>
<feature type="transmembrane region" description="Helical" evidence="10">
    <location>
        <begin position="483"/>
        <end position="507"/>
    </location>
</feature>
<feature type="transmembrane region" description="Helical" evidence="10">
    <location>
        <begin position="205"/>
        <end position="225"/>
    </location>
</feature>
<evidence type="ECO:0000256" key="9">
    <source>
        <dbReference type="ARBA" id="ARBA00023136"/>
    </source>
</evidence>
<proteinExistence type="predicted"/>
<comment type="subcellular location">
    <subcellularLocation>
        <location evidence="1">Membrane</location>
        <topology evidence="1">Multi-pass membrane protein</topology>
    </subcellularLocation>
</comment>
<dbReference type="InterPro" id="IPR004715">
    <property type="entry name" value="PTS_IIA_fruc"/>
</dbReference>
<dbReference type="PROSITE" id="PS51094">
    <property type="entry name" value="PTS_EIIA_TYPE_2"/>
    <property type="match status" value="1"/>
</dbReference>
<dbReference type="Pfam" id="PF00359">
    <property type="entry name" value="PTS_EIIA_2"/>
    <property type="match status" value="1"/>
</dbReference>
<dbReference type="SUPFAM" id="SSF55804">
    <property type="entry name" value="Phoshotransferase/anion transport protein"/>
    <property type="match status" value="1"/>
</dbReference>
<feature type="transmembrane region" description="Helical" evidence="10">
    <location>
        <begin position="578"/>
        <end position="604"/>
    </location>
</feature>
<feature type="transmembrane region" description="Helical" evidence="10">
    <location>
        <begin position="162"/>
        <end position="185"/>
    </location>
</feature>
<feature type="transmembrane region" description="Helical" evidence="10">
    <location>
        <begin position="341"/>
        <end position="366"/>
    </location>
</feature>
<evidence type="ECO:0000256" key="1">
    <source>
        <dbReference type="ARBA" id="ARBA00004141"/>
    </source>
</evidence>
<feature type="transmembrane region" description="Helical" evidence="10">
    <location>
        <begin position="378"/>
        <end position="398"/>
    </location>
</feature>
<dbReference type="PANTHER" id="PTHR43568:SF1">
    <property type="entry name" value="P PROTEIN"/>
    <property type="match status" value="1"/>
</dbReference>
<feature type="transmembrane region" description="Helical" evidence="10">
    <location>
        <begin position="255"/>
        <end position="273"/>
    </location>
</feature>
<evidence type="ECO:0000256" key="4">
    <source>
        <dbReference type="ARBA" id="ARBA00022597"/>
    </source>
</evidence>
<dbReference type="CDD" id="cd00211">
    <property type="entry name" value="PTS_IIA_fru"/>
    <property type="match status" value="1"/>
</dbReference>
<feature type="transmembrane region" description="Helical" evidence="10">
    <location>
        <begin position="317"/>
        <end position="334"/>
    </location>
</feature>
<evidence type="ECO:0000256" key="5">
    <source>
        <dbReference type="ARBA" id="ARBA00022679"/>
    </source>
</evidence>
<evidence type="ECO:0000259" key="11">
    <source>
        <dbReference type="PROSITE" id="PS51094"/>
    </source>
</evidence>
<feature type="transmembrane region" description="Helical" evidence="10">
    <location>
        <begin position="294"/>
        <end position="311"/>
    </location>
</feature>
<dbReference type="AlphaFoldDB" id="A0A7C4YQN9"/>
<dbReference type="InterPro" id="IPR004680">
    <property type="entry name" value="Cit_transptr-like_dom"/>
</dbReference>
<evidence type="ECO:0000256" key="7">
    <source>
        <dbReference type="ARBA" id="ARBA00022692"/>
    </source>
</evidence>
<dbReference type="GO" id="GO:0016020">
    <property type="term" value="C:membrane"/>
    <property type="evidence" value="ECO:0007669"/>
    <property type="project" value="UniProtKB-SubCell"/>
</dbReference>
<feature type="transmembrane region" description="Helical" evidence="10">
    <location>
        <begin position="427"/>
        <end position="445"/>
    </location>
</feature>
<protein>
    <recommendedName>
        <fullName evidence="11">PTS EIIA type-2 domain-containing protein</fullName>
    </recommendedName>
</protein>
<feature type="domain" description="PTS EIIA type-2" evidence="11">
    <location>
        <begin position="6"/>
        <end position="150"/>
    </location>
</feature>
<dbReference type="GO" id="GO:0008982">
    <property type="term" value="F:protein-N(PI)-phosphohistidine-sugar phosphotransferase activity"/>
    <property type="evidence" value="ECO:0007669"/>
    <property type="project" value="InterPro"/>
</dbReference>
<keyword evidence="9 10" id="KW-0472">Membrane</keyword>
<dbReference type="GO" id="GO:0009401">
    <property type="term" value="P:phosphoenolpyruvate-dependent sugar phosphotransferase system"/>
    <property type="evidence" value="ECO:0007669"/>
    <property type="project" value="UniProtKB-KW"/>
</dbReference>
<keyword evidence="5" id="KW-0808">Transferase</keyword>
<keyword evidence="7 10" id="KW-0812">Transmembrane</keyword>
<dbReference type="EMBL" id="DTHG01000007">
    <property type="protein sequence ID" value="HGW91048.1"/>
    <property type="molecule type" value="Genomic_DNA"/>
</dbReference>
<feature type="transmembrane region" description="Helical" evidence="10">
    <location>
        <begin position="230"/>
        <end position="249"/>
    </location>
</feature>
<evidence type="ECO:0000256" key="10">
    <source>
        <dbReference type="SAM" id="Phobius"/>
    </source>
</evidence>
<evidence type="ECO:0000313" key="12">
    <source>
        <dbReference type="EMBL" id="HGW91048.1"/>
    </source>
</evidence>
<reference evidence="12" key="1">
    <citation type="journal article" date="2020" name="mSystems">
        <title>Genome- and Community-Level Interaction Insights into Carbon Utilization and Element Cycling Functions of Hydrothermarchaeota in Hydrothermal Sediment.</title>
        <authorList>
            <person name="Zhou Z."/>
            <person name="Liu Y."/>
            <person name="Xu W."/>
            <person name="Pan J."/>
            <person name="Luo Z.H."/>
            <person name="Li M."/>
        </authorList>
    </citation>
    <scope>NUCLEOTIDE SEQUENCE [LARGE SCALE GENOMIC DNA]</scope>
    <source>
        <strain evidence="12">SpSt-780</strain>
    </source>
</reference>
<dbReference type="InterPro" id="IPR002178">
    <property type="entry name" value="PTS_EIIA_type-2_dom"/>
</dbReference>
<dbReference type="Pfam" id="PF03600">
    <property type="entry name" value="CitMHS"/>
    <property type="match status" value="1"/>
</dbReference>
<evidence type="ECO:0000256" key="3">
    <source>
        <dbReference type="ARBA" id="ARBA00022553"/>
    </source>
</evidence>
<dbReference type="PANTHER" id="PTHR43568">
    <property type="entry name" value="P PROTEIN"/>
    <property type="match status" value="1"/>
</dbReference>